<name>A0A841DCS2_PLAVE</name>
<evidence type="ECO:0000313" key="3">
    <source>
        <dbReference type="Proteomes" id="UP000562352"/>
    </source>
</evidence>
<proteinExistence type="predicted"/>
<comment type="caution">
    <text evidence="2">The sequence shown here is derived from an EMBL/GenBank/DDBJ whole genome shotgun (WGS) entry which is preliminary data.</text>
</comment>
<keyword evidence="1" id="KW-1133">Transmembrane helix</keyword>
<gene>
    <name evidence="2" type="ORF">FHS22_007239</name>
</gene>
<protein>
    <submittedName>
        <fullName evidence="2">Tfp pilus assembly protein PilX</fullName>
    </submittedName>
</protein>
<keyword evidence="3" id="KW-1185">Reference proteome</keyword>
<organism evidence="2 3">
    <name type="scientific">Planomonospora venezuelensis</name>
    <dbReference type="NCBI Taxonomy" id="1999"/>
    <lineage>
        <taxon>Bacteria</taxon>
        <taxon>Bacillati</taxon>
        <taxon>Actinomycetota</taxon>
        <taxon>Actinomycetes</taxon>
        <taxon>Streptosporangiales</taxon>
        <taxon>Streptosporangiaceae</taxon>
        <taxon>Planomonospora</taxon>
    </lineage>
</organism>
<dbReference type="Proteomes" id="UP000562352">
    <property type="component" value="Unassembled WGS sequence"/>
</dbReference>
<reference evidence="2 3" key="1">
    <citation type="submission" date="2020-08" db="EMBL/GenBank/DDBJ databases">
        <title>Genomic Encyclopedia of Type Strains, Phase III (KMG-III): the genomes of soil and plant-associated and newly described type strains.</title>
        <authorList>
            <person name="Whitman W."/>
        </authorList>
    </citation>
    <scope>NUCLEOTIDE SEQUENCE [LARGE SCALE GENOMIC DNA]</scope>
    <source>
        <strain evidence="2 3">CECT 3303</strain>
    </source>
</reference>
<dbReference type="RefSeq" id="WP_221474541.1">
    <property type="nucleotide sequence ID" value="NZ_BAAAWZ010000004.1"/>
</dbReference>
<sequence>MLAMAAELSFLVFWLFGMLVLFFIIYSAVRLALKHDRRSRGR</sequence>
<evidence type="ECO:0000313" key="2">
    <source>
        <dbReference type="EMBL" id="MBB5967921.1"/>
    </source>
</evidence>
<evidence type="ECO:0000256" key="1">
    <source>
        <dbReference type="SAM" id="Phobius"/>
    </source>
</evidence>
<keyword evidence="1" id="KW-0472">Membrane</keyword>
<dbReference type="AlphaFoldDB" id="A0A841DCS2"/>
<keyword evidence="1" id="KW-0812">Transmembrane</keyword>
<feature type="transmembrane region" description="Helical" evidence="1">
    <location>
        <begin position="12"/>
        <end position="33"/>
    </location>
</feature>
<dbReference type="EMBL" id="JACHJJ010000043">
    <property type="protein sequence ID" value="MBB5967921.1"/>
    <property type="molecule type" value="Genomic_DNA"/>
</dbReference>
<accession>A0A841DCS2</accession>